<evidence type="ECO:0000259" key="1">
    <source>
        <dbReference type="Pfam" id="PF00117"/>
    </source>
</evidence>
<dbReference type="GO" id="GO:0003922">
    <property type="term" value="F:GMP synthase (glutamine-hydrolyzing) activity"/>
    <property type="evidence" value="ECO:0007669"/>
    <property type="project" value="UniProtKB-EC"/>
</dbReference>
<dbReference type="EC" id="6.3.5.2" evidence="2"/>
<feature type="domain" description="Glutamine amidotransferase" evidence="1">
    <location>
        <begin position="47"/>
        <end position="187"/>
    </location>
</feature>
<dbReference type="Proteomes" id="UP000254150">
    <property type="component" value="Unassembled WGS sequence"/>
</dbReference>
<dbReference type="PANTHER" id="PTHR42695">
    <property type="entry name" value="GLUTAMINE AMIDOTRANSFERASE YLR126C-RELATED"/>
    <property type="match status" value="1"/>
</dbReference>
<evidence type="ECO:0000313" key="3">
    <source>
        <dbReference type="Proteomes" id="UP000254150"/>
    </source>
</evidence>
<dbReference type="GO" id="GO:0005829">
    <property type="term" value="C:cytosol"/>
    <property type="evidence" value="ECO:0007669"/>
    <property type="project" value="TreeGrafter"/>
</dbReference>
<dbReference type="EMBL" id="UHID01000006">
    <property type="protein sequence ID" value="SUP57574.1"/>
    <property type="molecule type" value="Genomic_DNA"/>
</dbReference>
<dbReference type="RefSeq" id="WP_100455392.1">
    <property type="nucleotide sequence ID" value="NZ_UHID01000006.1"/>
</dbReference>
<dbReference type="Gene3D" id="3.40.50.880">
    <property type="match status" value="1"/>
</dbReference>
<keyword evidence="2" id="KW-0808">Transferase</keyword>
<dbReference type="Pfam" id="PF00117">
    <property type="entry name" value="GATase"/>
    <property type="match status" value="1"/>
</dbReference>
<proteinExistence type="predicted"/>
<dbReference type="InterPro" id="IPR044992">
    <property type="entry name" value="ChyE-like"/>
</dbReference>
<dbReference type="InterPro" id="IPR029062">
    <property type="entry name" value="Class_I_gatase-like"/>
</dbReference>
<dbReference type="SUPFAM" id="SSF52317">
    <property type="entry name" value="Class I glutamine amidotransferase-like"/>
    <property type="match status" value="1"/>
</dbReference>
<gene>
    <name evidence="2" type="primary">guaA_1</name>
    <name evidence="2" type="ORF">NCTC7807_03248</name>
</gene>
<dbReference type="InterPro" id="IPR017926">
    <property type="entry name" value="GATASE"/>
</dbReference>
<protein>
    <submittedName>
        <fullName evidence="2">Amino transferase</fullName>
        <ecNumber evidence="2">6.3.5.2</ecNumber>
    </submittedName>
</protein>
<dbReference type="GeneID" id="95072262"/>
<evidence type="ECO:0000313" key="2">
    <source>
        <dbReference type="EMBL" id="SUP57574.1"/>
    </source>
</evidence>
<sequence>MDTTTATALVIQNFPRGGPGRWAPWLTAAGVTPVVVRAYEGEPVPERLGHAALLVLGGGYLPDEDDRAPWLAPTRALARQALDEGVPYFGICLGGQLLAQVAGGEVRGEHGRPEFGSTRLRLRPETAGDPLFDALPPGPAAIQNHVDAITRLPAGAHWLADSEHCPYQAFRVGERAWGVQFHPEAEPDGILRWNEDRLRRYGHERGALHRAAAADDAEAAAVWGEVAGRFGALVRGDERAERCG</sequence>
<accession>A0A380P1D7</accession>
<dbReference type="PANTHER" id="PTHR42695:SF5">
    <property type="entry name" value="GLUTAMINE AMIDOTRANSFERASE YLR126C-RELATED"/>
    <property type="match status" value="1"/>
</dbReference>
<organism evidence="2 3">
    <name type="scientific">Streptomyces griseus</name>
    <dbReference type="NCBI Taxonomy" id="1911"/>
    <lineage>
        <taxon>Bacteria</taxon>
        <taxon>Bacillati</taxon>
        <taxon>Actinomycetota</taxon>
        <taxon>Actinomycetes</taxon>
        <taxon>Kitasatosporales</taxon>
        <taxon>Streptomycetaceae</taxon>
        <taxon>Streptomyces</taxon>
    </lineage>
</organism>
<dbReference type="AlphaFoldDB" id="A0A380P1D7"/>
<keyword evidence="2" id="KW-0436">Ligase</keyword>
<dbReference type="GO" id="GO:0016740">
    <property type="term" value="F:transferase activity"/>
    <property type="evidence" value="ECO:0007669"/>
    <property type="project" value="UniProtKB-KW"/>
</dbReference>
<reference evidence="2 3" key="1">
    <citation type="submission" date="2018-06" db="EMBL/GenBank/DDBJ databases">
        <authorList>
            <consortium name="Pathogen Informatics"/>
            <person name="Doyle S."/>
        </authorList>
    </citation>
    <scope>NUCLEOTIDE SEQUENCE [LARGE SCALE GENOMIC DNA]</scope>
    <source>
        <strain evidence="2 3">NCTC7807</strain>
    </source>
</reference>
<dbReference type="PROSITE" id="PS51273">
    <property type="entry name" value="GATASE_TYPE_1"/>
    <property type="match status" value="1"/>
</dbReference>
<name>A0A380P1D7_STRGR</name>
<dbReference type="CDD" id="cd01741">
    <property type="entry name" value="GATase1_1"/>
    <property type="match status" value="1"/>
</dbReference>